<dbReference type="AlphaFoldDB" id="A0A451BI09"/>
<name>A0A451BI09_9GAMM</name>
<keyword evidence="1" id="KW-0812">Transmembrane</keyword>
<feature type="transmembrane region" description="Helical" evidence="1">
    <location>
        <begin position="43"/>
        <end position="65"/>
    </location>
</feature>
<reference evidence="3" key="1">
    <citation type="submission" date="2019-02" db="EMBL/GenBank/DDBJ databases">
        <authorList>
            <person name="Gruber-Vodicka R. H."/>
            <person name="Seah K. B. B."/>
        </authorList>
    </citation>
    <scope>NUCLEOTIDE SEQUENCE</scope>
    <source>
        <strain evidence="3">BECK_S127</strain>
        <strain evidence="2">BECK_S1321</strain>
    </source>
</reference>
<sequence length="69" mass="7638">MSDLETRVTRIEGKIDNIHTHFATKSDVMALNANFEKALRLVIMWNVGTIIASTGIIATIVFTILRHGA</sequence>
<dbReference type="EMBL" id="CAADHB010000003">
    <property type="protein sequence ID" value="VFK77923.1"/>
    <property type="molecule type" value="Genomic_DNA"/>
</dbReference>
<protein>
    <recommendedName>
        <fullName evidence="4">Haemolysin XhlA</fullName>
    </recommendedName>
</protein>
<proteinExistence type="predicted"/>
<dbReference type="EMBL" id="CAADFR010000089">
    <property type="protein sequence ID" value="VFK41275.1"/>
    <property type="molecule type" value="Genomic_DNA"/>
</dbReference>
<accession>A0A451BI09</accession>
<gene>
    <name evidence="3" type="ORF">BECKSD772D_GA0070982_100382</name>
    <name evidence="2" type="ORF">BECKSD772F_GA0070984_10894</name>
</gene>
<evidence type="ECO:0000313" key="2">
    <source>
        <dbReference type="EMBL" id="VFK41275.1"/>
    </source>
</evidence>
<keyword evidence="1" id="KW-0472">Membrane</keyword>
<evidence type="ECO:0008006" key="4">
    <source>
        <dbReference type="Google" id="ProtNLM"/>
    </source>
</evidence>
<evidence type="ECO:0000256" key="1">
    <source>
        <dbReference type="SAM" id="Phobius"/>
    </source>
</evidence>
<keyword evidence="1" id="KW-1133">Transmembrane helix</keyword>
<evidence type="ECO:0000313" key="3">
    <source>
        <dbReference type="EMBL" id="VFK77923.1"/>
    </source>
</evidence>
<organism evidence="3">
    <name type="scientific">Candidatus Kentrum sp. SD</name>
    <dbReference type="NCBI Taxonomy" id="2126332"/>
    <lineage>
        <taxon>Bacteria</taxon>
        <taxon>Pseudomonadati</taxon>
        <taxon>Pseudomonadota</taxon>
        <taxon>Gammaproteobacteria</taxon>
        <taxon>Candidatus Kentrum</taxon>
    </lineage>
</organism>